<evidence type="ECO:0000313" key="2">
    <source>
        <dbReference type="EMBL" id="RAJ88289.1"/>
    </source>
</evidence>
<reference evidence="2 3" key="1">
    <citation type="submission" date="2018-06" db="EMBL/GenBank/DDBJ databases">
        <title>Genomic Encyclopedia of Archaeal and Bacterial Type Strains, Phase II (KMG-II): from individual species to whole genera.</title>
        <authorList>
            <person name="Goeker M."/>
        </authorList>
    </citation>
    <scope>NUCLEOTIDE SEQUENCE [LARGE SCALE GENOMIC DNA]</scope>
    <source>
        <strain evidence="2 3">DSM 29821</strain>
    </source>
</reference>
<dbReference type="PROSITE" id="PS50853">
    <property type="entry name" value="FN3"/>
    <property type="match status" value="1"/>
</dbReference>
<dbReference type="RefSeq" id="WP_111590927.1">
    <property type="nucleotide sequence ID" value="NZ_QLMA01000001.1"/>
</dbReference>
<dbReference type="InterPro" id="IPR036116">
    <property type="entry name" value="FN3_sf"/>
</dbReference>
<dbReference type="AlphaFoldDB" id="A0A327WDF9"/>
<dbReference type="InterPro" id="IPR003961">
    <property type="entry name" value="FN3_dom"/>
</dbReference>
<accession>A0A327WDF9</accession>
<keyword evidence="3" id="KW-1185">Reference proteome</keyword>
<evidence type="ECO:0000313" key="3">
    <source>
        <dbReference type="Proteomes" id="UP000249819"/>
    </source>
</evidence>
<dbReference type="CDD" id="cd00063">
    <property type="entry name" value="FN3"/>
    <property type="match status" value="1"/>
</dbReference>
<dbReference type="InterPro" id="IPR013783">
    <property type="entry name" value="Ig-like_fold"/>
</dbReference>
<name>A0A327WDF9_9BACT</name>
<evidence type="ECO:0000259" key="1">
    <source>
        <dbReference type="PROSITE" id="PS50853"/>
    </source>
</evidence>
<dbReference type="Gene3D" id="2.60.40.10">
    <property type="entry name" value="Immunoglobulins"/>
    <property type="match status" value="5"/>
</dbReference>
<dbReference type="EMBL" id="QLMA01000001">
    <property type="protein sequence ID" value="RAJ88289.1"/>
    <property type="molecule type" value="Genomic_DNA"/>
</dbReference>
<protein>
    <recommendedName>
        <fullName evidence="1">Fibronectin type-III domain-containing protein</fullName>
    </recommendedName>
</protein>
<feature type="domain" description="Fibronectin type-III" evidence="1">
    <location>
        <begin position="514"/>
        <end position="608"/>
    </location>
</feature>
<sequence>MRVKRILVIAGVAVGLMMPECLLAQKKSASQPGQIAVMARASQDSIMLRWAPVNYQLWKHANQYGYIITRYTVMRDNHLLPVQTAQVMTPQPIRPLPLPAWEAVAQKSEKWGSIAAQALYGEKFEVTAGGGNSKGDVMAMYNQSQEQESRYGFALFSADQSYDVAKAAGLGWVDHTTKANEKYLYRIYMAVIPVGIKADTGFIYTGAADAQALPAPRELKVESLETGAMISWNKKIFDHIYNAWLLERSSDNGKTFTSVSKEPLINTQEGLTDKTNSFYRLDTGLIPEKTYIYRVKGLTAFGETGPASDTIMVTLYHRLEVNPVILETEMRNGQVYIRWRMPLNKAKIVRYDMERSMSPNKKYTVLNKSPLQEKDSIFVDPSPLNSNYYRVKATTKDGQVMHSFPHFVQQEDSIPPVAPVGAKGMIDKKGVVYLSWDENKEPDLFGYRVFRANSPKEEFVQVTRKATETNSFIDTITLKTLTKNVYYRIVALDKHYNPSEYSEILVLKRPDIIPPVSPFFTNVNASTEGVSLEWTPSGSEDVECHELMRTKDSVWETVRYIPITDSTHNYVDSTAIPGMKYMYQIIATDDSGLQGISKTVSAGRIDMGRLDVSKSLKVVIDRDAKQVKLSWQHKPGVDRIWMYRAVGDAPYKLYQTFTGAESSFADSGLLINTIYRYKLKMINTGNGKNGFTEEVIVNY</sequence>
<gene>
    <name evidence="2" type="ORF">CLV59_1011059</name>
</gene>
<organism evidence="2 3">
    <name type="scientific">Chitinophaga dinghuensis</name>
    <dbReference type="NCBI Taxonomy" id="1539050"/>
    <lineage>
        <taxon>Bacteria</taxon>
        <taxon>Pseudomonadati</taxon>
        <taxon>Bacteroidota</taxon>
        <taxon>Chitinophagia</taxon>
        <taxon>Chitinophagales</taxon>
        <taxon>Chitinophagaceae</taxon>
        <taxon>Chitinophaga</taxon>
    </lineage>
</organism>
<dbReference type="SUPFAM" id="SSF49265">
    <property type="entry name" value="Fibronectin type III"/>
    <property type="match status" value="2"/>
</dbReference>
<dbReference type="OrthoDB" id="923194at2"/>
<comment type="caution">
    <text evidence="2">The sequence shown here is derived from an EMBL/GenBank/DDBJ whole genome shotgun (WGS) entry which is preliminary data.</text>
</comment>
<dbReference type="Proteomes" id="UP000249819">
    <property type="component" value="Unassembled WGS sequence"/>
</dbReference>
<proteinExistence type="predicted"/>
<dbReference type="SMART" id="SM00060">
    <property type="entry name" value="FN3"/>
    <property type="match status" value="5"/>
</dbReference>